<evidence type="ECO:0000313" key="2">
    <source>
        <dbReference type="Proteomes" id="UP000663720"/>
    </source>
</evidence>
<dbReference type="AlphaFoldDB" id="A0A975BAR7"/>
<reference evidence="1" key="1">
    <citation type="journal article" date="2021" name="Microb. Physiol.">
        <title>Proteogenomic Insights into the Physiology of Marine, Sulfate-Reducing, Filamentous Desulfonema limicola and Desulfonema magnum.</title>
        <authorList>
            <person name="Schnaars V."/>
            <person name="Wohlbrand L."/>
            <person name="Scheve S."/>
            <person name="Hinrichs C."/>
            <person name="Reinhardt R."/>
            <person name="Rabus R."/>
        </authorList>
    </citation>
    <scope>NUCLEOTIDE SEQUENCE</scope>
    <source>
        <strain evidence="1">5ac10</strain>
    </source>
</reference>
<organism evidence="1 2">
    <name type="scientific">Desulfonema limicola</name>
    <dbReference type="NCBI Taxonomy" id="45656"/>
    <lineage>
        <taxon>Bacteria</taxon>
        <taxon>Pseudomonadati</taxon>
        <taxon>Thermodesulfobacteriota</taxon>
        <taxon>Desulfobacteria</taxon>
        <taxon>Desulfobacterales</taxon>
        <taxon>Desulfococcaceae</taxon>
        <taxon>Desulfonema</taxon>
    </lineage>
</organism>
<dbReference type="RefSeq" id="WP_207687852.1">
    <property type="nucleotide sequence ID" value="NZ_CP061799.1"/>
</dbReference>
<evidence type="ECO:0000313" key="1">
    <source>
        <dbReference type="EMBL" id="QTA81872.1"/>
    </source>
</evidence>
<dbReference type="EMBL" id="CP061799">
    <property type="protein sequence ID" value="QTA81872.1"/>
    <property type="molecule type" value="Genomic_DNA"/>
</dbReference>
<protein>
    <submittedName>
        <fullName evidence="1">Uncharacterized protein</fullName>
    </submittedName>
</protein>
<dbReference type="Proteomes" id="UP000663720">
    <property type="component" value="Chromosome"/>
</dbReference>
<accession>A0A975BAR7</accession>
<keyword evidence="2" id="KW-1185">Reference proteome</keyword>
<gene>
    <name evidence="1" type="ORF">dnl_42260</name>
</gene>
<name>A0A975BAR7_9BACT</name>
<sequence>MIMSHAVIKNNYKEVLQSFGKDLQSAVDTALQKYLIDLITSKIAELRKKELIFEAKYKCDYKSFSQRISEDDEFVIYTEQNVNKMWEIELAEWEFSHKGIDDWTKKLQNILLIS</sequence>
<dbReference type="KEGG" id="dli:dnl_42260"/>
<proteinExistence type="predicted"/>